<evidence type="ECO:0000313" key="2">
    <source>
        <dbReference type="Proteomes" id="UP001153737"/>
    </source>
</evidence>
<organism evidence="1 2">
    <name type="scientific">Phaedon cochleariae</name>
    <name type="common">Mustard beetle</name>
    <dbReference type="NCBI Taxonomy" id="80249"/>
    <lineage>
        <taxon>Eukaryota</taxon>
        <taxon>Metazoa</taxon>
        <taxon>Ecdysozoa</taxon>
        <taxon>Arthropoda</taxon>
        <taxon>Hexapoda</taxon>
        <taxon>Insecta</taxon>
        <taxon>Pterygota</taxon>
        <taxon>Neoptera</taxon>
        <taxon>Endopterygota</taxon>
        <taxon>Coleoptera</taxon>
        <taxon>Polyphaga</taxon>
        <taxon>Cucujiformia</taxon>
        <taxon>Chrysomeloidea</taxon>
        <taxon>Chrysomelidae</taxon>
        <taxon>Chrysomelinae</taxon>
        <taxon>Chrysomelini</taxon>
        <taxon>Phaedon</taxon>
    </lineage>
</organism>
<dbReference type="OrthoDB" id="7444419at2759"/>
<dbReference type="EMBL" id="OU896717">
    <property type="protein sequence ID" value="CAG9814581.1"/>
    <property type="molecule type" value="Genomic_DNA"/>
</dbReference>
<accession>A0A9N9SDQ1</accession>
<gene>
    <name evidence="1" type="ORF">PHAECO_LOCUS2382</name>
</gene>
<proteinExistence type="predicted"/>
<keyword evidence="2" id="KW-1185">Reference proteome</keyword>
<sequence>MEKRDNVQPIEKLALIELESRMNSHNSLPSEFDEVQTAIEMLVEENELEMQFKVREEFDDCFHKVIAICKEVLEFDEVQTAIAMLVEENELEMQFKVREEFDDCFHKVIAICKEVLGKFDVNMDEILDDSVSQRSAGPSIHNSRATNHNAIMSQPKIPSIPIPKFNGVIDTWLEFRDTFRSLIHENDSIGNIEKFHFLRGALDGDARQINQRESSHVFQPQLR</sequence>
<dbReference type="InterPro" id="IPR005312">
    <property type="entry name" value="DUF1759"/>
</dbReference>
<dbReference type="Pfam" id="PF03564">
    <property type="entry name" value="DUF1759"/>
    <property type="match status" value="1"/>
</dbReference>
<evidence type="ECO:0000313" key="1">
    <source>
        <dbReference type="EMBL" id="CAG9814581.1"/>
    </source>
</evidence>
<reference evidence="1" key="2">
    <citation type="submission" date="2022-10" db="EMBL/GenBank/DDBJ databases">
        <authorList>
            <consortium name="ENA_rothamsted_submissions"/>
            <consortium name="culmorum"/>
            <person name="King R."/>
        </authorList>
    </citation>
    <scope>NUCLEOTIDE SEQUENCE</scope>
</reference>
<dbReference type="AlphaFoldDB" id="A0A9N9SDQ1"/>
<name>A0A9N9SDQ1_PHACE</name>
<reference evidence="1" key="1">
    <citation type="submission" date="2022-01" db="EMBL/GenBank/DDBJ databases">
        <authorList>
            <person name="King R."/>
        </authorList>
    </citation>
    <scope>NUCLEOTIDE SEQUENCE</scope>
</reference>
<dbReference type="Proteomes" id="UP001153737">
    <property type="component" value="Chromosome 11"/>
</dbReference>
<protein>
    <submittedName>
        <fullName evidence="1">Uncharacterized protein</fullName>
    </submittedName>
</protein>